<dbReference type="Proteomes" id="UP000033163">
    <property type="component" value="Chromosome I"/>
</dbReference>
<dbReference type="RefSeq" id="WP_046503014.1">
    <property type="nucleotide sequence ID" value="NZ_LN831776.1"/>
</dbReference>
<name>A0A0E4CWG3_9BACL</name>
<evidence type="ECO:0000313" key="2">
    <source>
        <dbReference type="EMBL" id="CQR55251.1"/>
    </source>
</evidence>
<feature type="signal peptide" evidence="1">
    <location>
        <begin position="1"/>
        <end position="23"/>
    </location>
</feature>
<sequence length="266" mass="28559">MKKIKLLLVSVLAFASIASSASASPVNPDKNQQAAKTTTDVVVDGTLVGTRTTSIELKRESIGDNVTVNMISTTHYDLLPSATNEQKDFYQDKTESTVIEKADNQYYVDGVKLDDTATTEPIIDLGVNKNPLNALAASTDSGGIPEISHYYGNYQTYYFASYDSFKFWTGWGPAGNSVQKSNVSINNPYTSLAIMNISSFASYHSSMKLNTLSLMEILGLAAINIPDVIGAIVAGGAAAVQASMVYDAYNNAHDTLSAAYGYISHM</sequence>
<dbReference type="EMBL" id="LN831776">
    <property type="protein sequence ID" value="CQR55251.1"/>
    <property type="molecule type" value="Genomic_DNA"/>
</dbReference>
<proteinExistence type="predicted"/>
<evidence type="ECO:0000313" key="3">
    <source>
        <dbReference type="Proteomes" id="UP000033163"/>
    </source>
</evidence>
<evidence type="ECO:0000256" key="1">
    <source>
        <dbReference type="SAM" id="SignalP"/>
    </source>
</evidence>
<accession>A0A0E4CWG3</accession>
<keyword evidence="1" id="KW-0732">Signal</keyword>
<evidence type="ECO:0008006" key="4">
    <source>
        <dbReference type="Google" id="ProtNLM"/>
    </source>
</evidence>
<reference evidence="3" key="1">
    <citation type="submission" date="2015-03" db="EMBL/GenBank/DDBJ databases">
        <authorList>
            <person name="Wibberg D."/>
        </authorList>
    </citation>
    <scope>NUCLEOTIDE SEQUENCE [LARGE SCALE GENOMIC DNA]</scope>
</reference>
<gene>
    <name evidence="2" type="ORF">PRIO_2847</name>
</gene>
<dbReference type="AlphaFoldDB" id="A0A0E4CWG3"/>
<protein>
    <recommendedName>
        <fullName evidence="4">Secreted protein</fullName>
    </recommendedName>
</protein>
<feature type="chain" id="PRO_5002419601" description="Secreted protein" evidence="1">
    <location>
        <begin position="24"/>
        <end position="266"/>
    </location>
</feature>
<dbReference type="PATRIC" id="fig|1073571.4.peg.3037"/>
<dbReference type="KEGG" id="pri:PRIO_2847"/>
<organism evidence="2 3">
    <name type="scientific">Paenibacillus riograndensis SBR5</name>
    <dbReference type="NCBI Taxonomy" id="1073571"/>
    <lineage>
        <taxon>Bacteria</taxon>
        <taxon>Bacillati</taxon>
        <taxon>Bacillota</taxon>
        <taxon>Bacilli</taxon>
        <taxon>Bacillales</taxon>
        <taxon>Paenibacillaceae</taxon>
        <taxon>Paenibacillus</taxon>
        <taxon>Paenibacillus sonchi group</taxon>
    </lineage>
</organism>
<dbReference type="HOGENOM" id="CLU_1045246_0_0_9"/>